<dbReference type="CDD" id="cd17319">
    <property type="entry name" value="MFS_ExuT_GudP_like"/>
    <property type="match status" value="1"/>
</dbReference>
<evidence type="ECO:0000259" key="6">
    <source>
        <dbReference type="PROSITE" id="PS50850"/>
    </source>
</evidence>
<dbReference type="SUPFAM" id="SSF103473">
    <property type="entry name" value="MFS general substrate transporter"/>
    <property type="match status" value="1"/>
</dbReference>
<dbReference type="GO" id="GO:0016020">
    <property type="term" value="C:membrane"/>
    <property type="evidence" value="ECO:0007669"/>
    <property type="project" value="UniProtKB-SubCell"/>
</dbReference>
<dbReference type="GO" id="GO:0015134">
    <property type="term" value="F:hexuronate transmembrane transporter activity"/>
    <property type="evidence" value="ECO:0007669"/>
    <property type="project" value="TreeGrafter"/>
</dbReference>
<evidence type="ECO:0000256" key="5">
    <source>
        <dbReference type="SAM" id="Phobius"/>
    </source>
</evidence>
<comment type="subcellular location">
    <subcellularLocation>
        <location evidence="1">Membrane</location>
        <topology evidence="1">Multi-pass membrane protein</topology>
    </subcellularLocation>
</comment>
<evidence type="ECO:0000256" key="1">
    <source>
        <dbReference type="ARBA" id="ARBA00004141"/>
    </source>
</evidence>
<organism evidence="7 8">
    <name type="scientific">Edaphobacter modestus</name>
    <dbReference type="NCBI Taxonomy" id="388466"/>
    <lineage>
        <taxon>Bacteria</taxon>
        <taxon>Pseudomonadati</taxon>
        <taxon>Acidobacteriota</taxon>
        <taxon>Terriglobia</taxon>
        <taxon>Terriglobales</taxon>
        <taxon>Acidobacteriaceae</taxon>
        <taxon>Edaphobacter</taxon>
    </lineage>
</organism>
<feature type="transmembrane region" description="Helical" evidence="5">
    <location>
        <begin position="373"/>
        <end position="394"/>
    </location>
</feature>
<dbReference type="PROSITE" id="PS50850">
    <property type="entry name" value="MFS"/>
    <property type="match status" value="1"/>
</dbReference>
<comment type="caution">
    <text evidence="7">The sequence shown here is derived from an EMBL/GenBank/DDBJ whole genome shotgun (WGS) entry which is preliminary data.</text>
</comment>
<feature type="transmembrane region" description="Helical" evidence="5">
    <location>
        <begin position="167"/>
        <end position="187"/>
    </location>
</feature>
<sequence length="410" mass="44365">MEKPVRMNLRWVMLAMAFLATVINYLDRQTLSVMAPVLLDRFHISAGKYSQIITAFMLAYTIMNGISGPLLDRLGSRIGYSLTIAFWSAAEVLTAAATGAMSLGAYRFLLGVGEAGNYPAGVKVIGEWFPPQERSLASGIFNSGAAIGAMLAPPLLAWAAITFGWRASFVIVGLLGFVWMIAWLILYREPPVNPAEPQLPAPSVMSLVRDRFVWQFTLSKVFADPVWYFYTFWFPQYLKVGHGFSLAQIGRIGWIPFATAFLGNLAGGFLTMLILRTGVSAQTARRISVLVFSGCMVAAFPAAIVSSVALSIALISTATFGYSGALANVLALPRDAFPKNAVASIWGLASMGSGFGGMVFSLVTGWLVDHYSFRPVFMLFGTLPIIAAILVWTLPRTSRADASKPLVSNV</sequence>
<dbReference type="InterPro" id="IPR036259">
    <property type="entry name" value="MFS_trans_sf"/>
</dbReference>
<evidence type="ECO:0000313" key="7">
    <source>
        <dbReference type="EMBL" id="RZU29593.1"/>
    </source>
</evidence>
<evidence type="ECO:0000256" key="3">
    <source>
        <dbReference type="ARBA" id="ARBA00022989"/>
    </source>
</evidence>
<gene>
    <name evidence="7" type="ORF">BDD14_6178</name>
</gene>
<dbReference type="PANTHER" id="PTHR11662:SF285">
    <property type="entry name" value="HEXURONATE TRANSPORTER"/>
    <property type="match status" value="1"/>
</dbReference>
<keyword evidence="8" id="KW-1185">Reference proteome</keyword>
<dbReference type="Gene3D" id="1.20.1250.20">
    <property type="entry name" value="MFS general substrate transporter like domains"/>
    <property type="match status" value="2"/>
</dbReference>
<evidence type="ECO:0000256" key="2">
    <source>
        <dbReference type="ARBA" id="ARBA00022692"/>
    </source>
</evidence>
<accession>A0A4Q7Y128</accession>
<feature type="transmembrane region" description="Helical" evidence="5">
    <location>
        <begin position="52"/>
        <end position="71"/>
    </location>
</feature>
<name>A0A4Q7Y128_9BACT</name>
<dbReference type="EMBL" id="SHKW01000007">
    <property type="protein sequence ID" value="RZU29593.1"/>
    <property type="molecule type" value="Genomic_DNA"/>
</dbReference>
<dbReference type="InterPro" id="IPR050382">
    <property type="entry name" value="MFS_Na/Anion_cotransporter"/>
</dbReference>
<protein>
    <submittedName>
        <fullName evidence="7">ACS family hexuronate transporter-like MFS transporter</fullName>
    </submittedName>
</protein>
<feature type="transmembrane region" description="Helical" evidence="5">
    <location>
        <begin position="287"/>
        <end position="306"/>
    </location>
</feature>
<feature type="transmembrane region" description="Helical" evidence="5">
    <location>
        <begin position="140"/>
        <end position="161"/>
    </location>
</feature>
<dbReference type="InterPro" id="IPR011701">
    <property type="entry name" value="MFS"/>
</dbReference>
<evidence type="ECO:0000313" key="8">
    <source>
        <dbReference type="Proteomes" id="UP000292958"/>
    </source>
</evidence>
<reference evidence="7 8" key="1">
    <citation type="submission" date="2019-02" db="EMBL/GenBank/DDBJ databases">
        <title>Genomic Encyclopedia of Archaeal and Bacterial Type Strains, Phase II (KMG-II): from individual species to whole genera.</title>
        <authorList>
            <person name="Goeker M."/>
        </authorList>
    </citation>
    <scope>NUCLEOTIDE SEQUENCE [LARGE SCALE GENOMIC DNA]</scope>
    <source>
        <strain evidence="7 8">DSM 18101</strain>
    </source>
</reference>
<feature type="domain" description="Major facilitator superfamily (MFS) profile" evidence="6">
    <location>
        <begin position="13"/>
        <end position="399"/>
    </location>
</feature>
<dbReference type="InterPro" id="IPR020846">
    <property type="entry name" value="MFS_dom"/>
</dbReference>
<dbReference type="Pfam" id="PF07690">
    <property type="entry name" value="MFS_1"/>
    <property type="match status" value="1"/>
</dbReference>
<dbReference type="AlphaFoldDB" id="A0A4Q7Y128"/>
<feature type="transmembrane region" description="Helical" evidence="5">
    <location>
        <begin position="345"/>
        <end position="367"/>
    </location>
</feature>
<dbReference type="PANTHER" id="PTHR11662">
    <property type="entry name" value="SOLUTE CARRIER FAMILY 17"/>
    <property type="match status" value="1"/>
</dbReference>
<dbReference type="Proteomes" id="UP000292958">
    <property type="component" value="Unassembled WGS sequence"/>
</dbReference>
<keyword evidence="3 5" id="KW-1133">Transmembrane helix</keyword>
<evidence type="ECO:0000256" key="4">
    <source>
        <dbReference type="ARBA" id="ARBA00023136"/>
    </source>
</evidence>
<proteinExistence type="predicted"/>
<feature type="transmembrane region" description="Helical" evidence="5">
    <location>
        <begin position="312"/>
        <end position="333"/>
    </location>
</feature>
<keyword evidence="2 5" id="KW-0812">Transmembrane</keyword>
<feature type="transmembrane region" description="Helical" evidence="5">
    <location>
        <begin position="254"/>
        <end position="275"/>
    </location>
</feature>
<keyword evidence="4 5" id="KW-0472">Membrane</keyword>